<dbReference type="InterPro" id="IPR036396">
    <property type="entry name" value="Cyt_P450_sf"/>
</dbReference>
<dbReference type="GO" id="GO:0005506">
    <property type="term" value="F:iron ion binding"/>
    <property type="evidence" value="ECO:0007669"/>
    <property type="project" value="InterPro"/>
</dbReference>
<protein>
    <submittedName>
        <fullName evidence="8">Cytochrome P450</fullName>
    </submittedName>
</protein>
<dbReference type="InterPro" id="IPR002397">
    <property type="entry name" value="Cyt_P450_B"/>
</dbReference>
<keyword evidence="3 7" id="KW-0479">Metal-binding</keyword>
<organism evidence="8 9">
    <name type="scientific">Crossiella cryophila</name>
    <dbReference type="NCBI Taxonomy" id="43355"/>
    <lineage>
        <taxon>Bacteria</taxon>
        <taxon>Bacillati</taxon>
        <taxon>Actinomycetota</taxon>
        <taxon>Actinomycetes</taxon>
        <taxon>Pseudonocardiales</taxon>
        <taxon>Pseudonocardiaceae</taxon>
        <taxon>Crossiella</taxon>
    </lineage>
</organism>
<dbReference type="PANTHER" id="PTHR46696:SF1">
    <property type="entry name" value="CYTOCHROME P450 YJIB-RELATED"/>
    <property type="match status" value="1"/>
</dbReference>
<proteinExistence type="inferred from homology"/>
<name>A0A7W7CEN3_9PSEU</name>
<dbReference type="InterPro" id="IPR001128">
    <property type="entry name" value="Cyt_P450"/>
</dbReference>
<dbReference type="CDD" id="cd20625">
    <property type="entry name" value="CYP164-like"/>
    <property type="match status" value="1"/>
</dbReference>
<dbReference type="GO" id="GO:0020037">
    <property type="term" value="F:heme binding"/>
    <property type="evidence" value="ECO:0007669"/>
    <property type="project" value="InterPro"/>
</dbReference>
<keyword evidence="4 7" id="KW-0560">Oxidoreductase</keyword>
<evidence type="ECO:0000256" key="1">
    <source>
        <dbReference type="ARBA" id="ARBA00010617"/>
    </source>
</evidence>
<evidence type="ECO:0000256" key="6">
    <source>
        <dbReference type="ARBA" id="ARBA00023033"/>
    </source>
</evidence>
<dbReference type="GO" id="GO:0004497">
    <property type="term" value="F:monooxygenase activity"/>
    <property type="evidence" value="ECO:0007669"/>
    <property type="project" value="UniProtKB-KW"/>
</dbReference>
<evidence type="ECO:0000256" key="4">
    <source>
        <dbReference type="ARBA" id="ARBA00023002"/>
    </source>
</evidence>
<sequence length="392" mass="41868">MTTNPLAALFTPAARADPYPLYHALRTQGPLLSPDGAMGAVGTHRDCLRVLHDPAMSNRPTPEPAEPQSFLFLDPPDHTRLRGLVAKAFTPRAVAGLAARITELVDAALDAAAERGSLELVEDLAAPLPIVIISEWLGVPAEDGPLLRRWSEVITRSLDPIGAADEETAVASAAAGAEMTAYFGELIAHRAGGAGTDLLSQLIRAEEDGDKLNLGELLATLGLLLVAGHETTTSLIANGVLALLRHPAELDLLRADPGLAERAVEETLRHDAPVQFTHRLTTRDTTIGDTVFPRGCLIALMLAAANRDPALHADPDLFSLRRKDHTHLAFSAGPHYCVGAGLARLETAIVFRRFAARVRQPELDPGSLTYRPHVNLRGPARLSVGFAAISRD</sequence>
<evidence type="ECO:0000256" key="2">
    <source>
        <dbReference type="ARBA" id="ARBA00022617"/>
    </source>
</evidence>
<dbReference type="SUPFAM" id="SSF48264">
    <property type="entry name" value="Cytochrome P450"/>
    <property type="match status" value="1"/>
</dbReference>
<dbReference type="EMBL" id="JACHMH010000001">
    <property type="protein sequence ID" value="MBB4678496.1"/>
    <property type="molecule type" value="Genomic_DNA"/>
</dbReference>
<keyword evidence="2 7" id="KW-0349">Heme</keyword>
<keyword evidence="9" id="KW-1185">Reference proteome</keyword>
<dbReference type="AlphaFoldDB" id="A0A7W7CEN3"/>
<dbReference type="PRINTS" id="PR00359">
    <property type="entry name" value="BP450"/>
</dbReference>
<dbReference type="PRINTS" id="PR00385">
    <property type="entry name" value="P450"/>
</dbReference>
<evidence type="ECO:0000313" key="8">
    <source>
        <dbReference type="EMBL" id="MBB4678496.1"/>
    </source>
</evidence>
<comment type="caution">
    <text evidence="8">The sequence shown here is derived from an EMBL/GenBank/DDBJ whole genome shotgun (WGS) entry which is preliminary data.</text>
</comment>
<evidence type="ECO:0000256" key="5">
    <source>
        <dbReference type="ARBA" id="ARBA00023004"/>
    </source>
</evidence>
<reference evidence="8 9" key="1">
    <citation type="submission" date="2020-08" db="EMBL/GenBank/DDBJ databases">
        <title>Sequencing the genomes of 1000 actinobacteria strains.</title>
        <authorList>
            <person name="Klenk H.-P."/>
        </authorList>
    </citation>
    <scope>NUCLEOTIDE SEQUENCE [LARGE SCALE GENOMIC DNA]</scope>
    <source>
        <strain evidence="8 9">DSM 44230</strain>
    </source>
</reference>
<evidence type="ECO:0000313" key="9">
    <source>
        <dbReference type="Proteomes" id="UP000533598"/>
    </source>
</evidence>
<dbReference type="InterPro" id="IPR017972">
    <property type="entry name" value="Cyt_P450_CS"/>
</dbReference>
<keyword evidence="6 7" id="KW-0503">Monooxygenase</keyword>
<evidence type="ECO:0000256" key="3">
    <source>
        <dbReference type="ARBA" id="ARBA00022723"/>
    </source>
</evidence>
<dbReference type="PANTHER" id="PTHR46696">
    <property type="entry name" value="P450, PUTATIVE (EUROFUNG)-RELATED"/>
    <property type="match status" value="1"/>
</dbReference>
<dbReference type="GO" id="GO:0016705">
    <property type="term" value="F:oxidoreductase activity, acting on paired donors, with incorporation or reduction of molecular oxygen"/>
    <property type="evidence" value="ECO:0007669"/>
    <property type="project" value="InterPro"/>
</dbReference>
<dbReference type="FunFam" id="1.10.630.10:FF:000018">
    <property type="entry name" value="Cytochrome P450 monooxygenase"/>
    <property type="match status" value="1"/>
</dbReference>
<comment type="similarity">
    <text evidence="1 7">Belongs to the cytochrome P450 family.</text>
</comment>
<dbReference type="Proteomes" id="UP000533598">
    <property type="component" value="Unassembled WGS sequence"/>
</dbReference>
<evidence type="ECO:0000256" key="7">
    <source>
        <dbReference type="RuleBase" id="RU000461"/>
    </source>
</evidence>
<dbReference type="Pfam" id="PF00067">
    <property type="entry name" value="p450"/>
    <property type="match status" value="2"/>
</dbReference>
<dbReference type="RefSeq" id="WP_185004323.1">
    <property type="nucleotide sequence ID" value="NZ_BAAAUI010000036.1"/>
</dbReference>
<gene>
    <name evidence="8" type="ORF">HNR67_004614</name>
</gene>
<dbReference type="Gene3D" id="1.10.630.10">
    <property type="entry name" value="Cytochrome P450"/>
    <property type="match status" value="1"/>
</dbReference>
<accession>A0A7W7CEN3</accession>
<dbReference type="PROSITE" id="PS00086">
    <property type="entry name" value="CYTOCHROME_P450"/>
    <property type="match status" value="1"/>
</dbReference>
<keyword evidence="5 7" id="KW-0408">Iron</keyword>